<dbReference type="PANTHER" id="PTHR10488">
    <property type="entry name" value="GLYCINE AMIDINOTRANSFERASE, MITOCHONDRIAL"/>
    <property type="match status" value="1"/>
</dbReference>
<evidence type="ECO:0000256" key="1">
    <source>
        <dbReference type="ARBA" id="ARBA00006943"/>
    </source>
</evidence>
<organism evidence="4 5">
    <name type="scientific">Streptomyces phaeoluteigriseus</name>
    <dbReference type="NCBI Taxonomy" id="114686"/>
    <lineage>
        <taxon>Bacteria</taxon>
        <taxon>Bacillati</taxon>
        <taxon>Actinomycetota</taxon>
        <taxon>Actinomycetes</taxon>
        <taxon>Kitasatosporales</taxon>
        <taxon>Streptomycetaceae</taxon>
        <taxon>Streptomyces</taxon>
        <taxon>Streptomyces aurantiacus group</taxon>
    </lineage>
</organism>
<dbReference type="PANTHER" id="PTHR10488:SF1">
    <property type="entry name" value="GLYCINE AMIDINOTRANSFERASE, MITOCHONDRIAL"/>
    <property type="match status" value="1"/>
</dbReference>
<name>A0ABY4ZHI5_9ACTN</name>
<gene>
    <name evidence="4" type="ORF">NFX46_33250</name>
</gene>
<evidence type="ECO:0000256" key="2">
    <source>
        <dbReference type="ARBA" id="ARBA00022679"/>
    </source>
</evidence>
<dbReference type="RefSeq" id="WP_252554363.1">
    <property type="nucleotide sequence ID" value="NZ_CP099468.1"/>
</dbReference>
<dbReference type="InterPro" id="IPR033195">
    <property type="entry name" value="AmidinoTrfase"/>
</dbReference>
<accession>A0ABY4ZHI5</accession>
<dbReference type="Gene3D" id="3.75.10.10">
    <property type="entry name" value="L-arginine/glycine Amidinotransferase, Chain A"/>
    <property type="match status" value="1"/>
</dbReference>
<evidence type="ECO:0000313" key="5">
    <source>
        <dbReference type="Proteomes" id="UP001056374"/>
    </source>
</evidence>
<proteinExistence type="inferred from homology"/>
<evidence type="ECO:0000256" key="3">
    <source>
        <dbReference type="SAM" id="MobiDB-lite"/>
    </source>
</evidence>
<feature type="region of interest" description="Disordered" evidence="3">
    <location>
        <begin position="1"/>
        <end position="63"/>
    </location>
</feature>
<comment type="similarity">
    <text evidence="1">Belongs to the amidinotransferase family.</text>
</comment>
<feature type="compositionally biased region" description="Low complexity" evidence="3">
    <location>
        <begin position="19"/>
        <end position="49"/>
    </location>
</feature>
<keyword evidence="2" id="KW-0808">Transferase</keyword>
<keyword evidence="5" id="KW-1185">Reference proteome</keyword>
<evidence type="ECO:0000313" key="4">
    <source>
        <dbReference type="EMBL" id="USQ88185.1"/>
    </source>
</evidence>
<dbReference type="SUPFAM" id="SSF55909">
    <property type="entry name" value="Pentein"/>
    <property type="match status" value="1"/>
</dbReference>
<protein>
    <submittedName>
        <fullName evidence="4">Amidinotransferase</fullName>
    </submittedName>
</protein>
<dbReference type="Proteomes" id="UP001056374">
    <property type="component" value="Chromosome"/>
</dbReference>
<sequence>MTVTRRPEGFDSPEGVDSTATATTPRAATTATTATRTTAAEPAETAEAAVRGDEPLVSPVNSHNEWDPLEEIIVGRLDGATIPSDHPVVRCNIPPWAGRLQGLAAGFRYPRPLIERAQHELDEFVALLRSLGVTVRRPDPVDHRRRYGTPDWSSRGFCNTCPRDSMLVIGDEIIETPMAWPCRYFETHSYRAVLKDYFRRGARWTAAPKPQLTDELFEPDFRTPGDGEPLRRILTEFEPVFDAADFVRAGRDLFVTPSNVTNRMGIEWLRRHLGPGYRVHEVASRCRTPMHIDTTLVPLAPGKVLVNPEYVDVDRLPEPLRSWDVLIAPEPDPIDDRLLQITSLCGRWLSMNVLMIDEKRVIAERHHTGMLRALERWGFEPIPCDLLHYAPFGGSFHCATLDIRRRGTLASYTD</sequence>
<dbReference type="EMBL" id="CP099468">
    <property type="protein sequence ID" value="USQ88185.1"/>
    <property type="molecule type" value="Genomic_DNA"/>
</dbReference>
<reference evidence="4" key="1">
    <citation type="submission" date="2022-06" db="EMBL/GenBank/DDBJ databases">
        <title>Complete genome sequence of soil microorganisms Streptomyces sp. Qhu-M197 isolated from Alpine meadows habitats on the Tibetan Plateau.</title>
        <authorList>
            <person name="Zhang B."/>
            <person name="Xiang X."/>
            <person name="Fan J."/>
        </authorList>
    </citation>
    <scope>NUCLEOTIDE SEQUENCE</scope>
    <source>
        <strain evidence="4">Qhu-M197</strain>
    </source>
</reference>